<feature type="transmembrane region" description="Helical" evidence="7">
    <location>
        <begin position="130"/>
        <end position="150"/>
    </location>
</feature>
<dbReference type="GO" id="GO:0009446">
    <property type="term" value="P:putrescine biosynthetic process"/>
    <property type="evidence" value="ECO:0007669"/>
    <property type="project" value="InterPro"/>
</dbReference>
<accession>A0A8H4KL83</accession>
<dbReference type="Pfam" id="PF04117">
    <property type="entry name" value="Mpv17_PMP22"/>
    <property type="match status" value="1"/>
</dbReference>
<evidence type="ECO:0000256" key="3">
    <source>
        <dbReference type="ARBA" id="ARBA00022692"/>
    </source>
</evidence>
<evidence type="ECO:0000256" key="4">
    <source>
        <dbReference type="ARBA" id="ARBA00022801"/>
    </source>
</evidence>
<dbReference type="Proteomes" id="UP000554235">
    <property type="component" value="Unassembled WGS sequence"/>
</dbReference>
<name>A0A8H4KL83_9HYPO</name>
<comment type="subcellular location">
    <subcellularLocation>
        <location evidence="1">Membrane</location>
        <topology evidence="1">Multi-pass membrane protein</topology>
    </subcellularLocation>
</comment>
<evidence type="ECO:0000313" key="9">
    <source>
        <dbReference type="Proteomes" id="UP000554235"/>
    </source>
</evidence>
<dbReference type="PANTHER" id="PTHR31377:SF0">
    <property type="entry name" value="AGMATINE DEIMINASE-RELATED"/>
    <property type="match status" value="1"/>
</dbReference>
<keyword evidence="3 7" id="KW-0812">Transmembrane</keyword>
<dbReference type="PANTHER" id="PTHR31377">
    <property type="entry name" value="AGMATINE DEIMINASE-RELATED"/>
    <property type="match status" value="1"/>
</dbReference>
<evidence type="ECO:0000256" key="5">
    <source>
        <dbReference type="ARBA" id="ARBA00022989"/>
    </source>
</evidence>
<keyword evidence="5 7" id="KW-1133">Transmembrane helix</keyword>
<reference evidence="8 9" key="1">
    <citation type="submission" date="2020-01" db="EMBL/GenBank/DDBJ databases">
        <title>Identification and distribution of gene clusters putatively required for synthesis of sphingolipid metabolism inhibitors in phylogenetically diverse species of the filamentous fungus Fusarium.</title>
        <authorList>
            <person name="Kim H.-S."/>
            <person name="Busman M."/>
            <person name="Brown D.W."/>
            <person name="Divon H."/>
            <person name="Uhlig S."/>
            <person name="Proctor R.H."/>
        </authorList>
    </citation>
    <scope>NUCLEOTIDE SEQUENCE [LARGE SCALE GENOMIC DNA]</scope>
    <source>
        <strain evidence="8 9">NRRL 20459</strain>
    </source>
</reference>
<keyword evidence="9" id="KW-1185">Reference proteome</keyword>
<evidence type="ECO:0000313" key="8">
    <source>
        <dbReference type="EMBL" id="KAF4451258.1"/>
    </source>
</evidence>
<dbReference type="GO" id="GO:0047632">
    <property type="term" value="F:agmatine deiminase activity"/>
    <property type="evidence" value="ECO:0007669"/>
    <property type="project" value="TreeGrafter"/>
</dbReference>
<gene>
    <name evidence="8" type="ORF">FALBO_16355</name>
</gene>
<dbReference type="InterPro" id="IPR007466">
    <property type="entry name" value="Peptidyl-Arg-deiminase_porph"/>
</dbReference>
<keyword evidence="4" id="KW-0378">Hydrolase</keyword>
<evidence type="ECO:0000256" key="1">
    <source>
        <dbReference type="ARBA" id="ARBA00004141"/>
    </source>
</evidence>
<protein>
    <submittedName>
        <fullName evidence="8">Agmatine deiminase</fullName>
    </submittedName>
</protein>
<keyword evidence="6 7" id="KW-0472">Membrane</keyword>
<dbReference type="SUPFAM" id="SSF55909">
    <property type="entry name" value="Pentein"/>
    <property type="match status" value="1"/>
</dbReference>
<feature type="transmembrane region" description="Helical" evidence="7">
    <location>
        <begin position="190"/>
        <end position="209"/>
    </location>
</feature>
<evidence type="ECO:0000256" key="2">
    <source>
        <dbReference type="ARBA" id="ARBA00006824"/>
    </source>
</evidence>
<feature type="transmembrane region" description="Helical" evidence="7">
    <location>
        <begin position="162"/>
        <end position="183"/>
    </location>
</feature>
<dbReference type="AlphaFoldDB" id="A0A8H4KL83"/>
<proteinExistence type="inferred from homology"/>
<evidence type="ECO:0000256" key="6">
    <source>
        <dbReference type="ARBA" id="ARBA00023136"/>
    </source>
</evidence>
<comment type="caution">
    <text evidence="8">The sequence shown here is derived from an EMBL/GenBank/DDBJ whole genome shotgun (WGS) entry which is preliminary data.</text>
</comment>
<sequence length="553" mass="60583">MRRALNLRLALQATAIKVSANLVVQLITHWKTPGQSTFDWQQVLEFAIYGFIGSQIGNIIQFILEDWFPTGNAHSNEVLPTTIQAGDVKQLEEKKDDDTGSRGKKRNCMSISPDIIWRNVLAKLILDQTFGLAISGCVFLICTNLARVPHPYLVYLVIQKRLWSLIKAGWHIWPLVAMCNFLWVPVRSRVLVAVCVGFGWSIFLSIFAMRNQAGDWYQPAETTPHQCTLMAYPNTTCVTQGNLLKTAQKEIIAIANAIAEFEPVVLFSSSDTLDEVKSQVVQGVAAVHAKETSHLWMRDLGPIFVKSRDGKAVRGINFNFNYWGNKRGPSGDEKMAAIAATHATGVQPIRTTLIAEGGGMDIDGEGTFMTAESAVLNDNRNPGKTKAQVEAELSRLLGVEKFIWMSGEVDKDTTDCHVDALARFVGGGKVVLSKPSPKNPGRYVAAYEDARAKLTGAADAQGRPIELCDCVEPNSGKLENVVDGDIIASYVNFLPLNGGLILPKFGDEERDAEALGLFQKLYPDRKVVQVYINALPTIGGGIHCATQQVPAAD</sequence>
<dbReference type="GO" id="GO:0016020">
    <property type="term" value="C:membrane"/>
    <property type="evidence" value="ECO:0007669"/>
    <property type="project" value="UniProtKB-SubCell"/>
</dbReference>
<dbReference type="InterPro" id="IPR007248">
    <property type="entry name" value="Mpv17_PMP22"/>
</dbReference>
<evidence type="ECO:0000256" key="7">
    <source>
        <dbReference type="SAM" id="Phobius"/>
    </source>
</evidence>
<dbReference type="EMBL" id="JAADYS010003061">
    <property type="protein sequence ID" value="KAF4451258.1"/>
    <property type="molecule type" value="Genomic_DNA"/>
</dbReference>
<dbReference type="OrthoDB" id="544103at2759"/>
<dbReference type="GO" id="GO:0004668">
    <property type="term" value="F:protein-arginine deiminase activity"/>
    <property type="evidence" value="ECO:0007669"/>
    <property type="project" value="InterPro"/>
</dbReference>
<dbReference type="Gene3D" id="3.75.10.10">
    <property type="entry name" value="L-arginine/glycine Amidinotransferase, Chain A"/>
    <property type="match status" value="1"/>
</dbReference>
<dbReference type="Pfam" id="PF04371">
    <property type="entry name" value="PAD_porph"/>
    <property type="match status" value="1"/>
</dbReference>
<comment type="similarity">
    <text evidence="2">Belongs to the peroxisomal membrane protein PXMP2/4 family.</text>
</comment>
<organism evidence="8 9">
    <name type="scientific">Fusarium albosuccineum</name>
    <dbReference type="NCBI Taxonomy" id="1237068"/>
    <lineage>
        <taxon>Eukaryota</taxon>
        <taxon>Fungi</taxon>
        <taxon>Dikarya</taxon>
        <taxon>Ascomycota</taxon>
        <taxon>Pezizomycotina</taxon>
        <taxon>Sordariomycetes</taxon>
        <taxon>Hypocreomycetidae</taxon>
        <taxon>Hypocreales</taxon>
        <taxon>Nectriaceae</taxon>
        <taxon>Fusarium</taxon>
        <taxon>Fusarium decemcellulare species complex</taxon>
    </lineage>
</organism>